<sequence length="416" mass="43974">MTTDSIVIIGGGHAGANLVALLRQEGFTGDVVLLGDESHQPYHRPPLSKKFMSSGVRQDLRPDDFYDEMKIDLRLDTVVTEIAPERREVITESGERIGYGSLVIATGSRPRALPLPGADADGALTLRTLDDARALQTAVERGGRLVIIGGGYIGLEVAAEVRKHGLPVTVLEREDRVLARVAGREFSEALTAHHRQLGTQILTGVDVTRILVGDVVGGGDHVGGGDRVSGVELADGQQIPCDAILIGIGAIPNDELAVACGIACDGGIIVDDDGRTSLPDVYAIGDVTRRPVGGDTMRFESIPSALEQAKHVAAQLCRSDKPGAEVPWFWSDQFDLKLKIAGLVHHGVTTVVRGDPGAGKFGIFHLDRANRVVAVETANAPALFMAGKRFIASGAEMDPARLGDADADIRSCAVSV</sequence>
<keyword evidence="8" id="KW-1185">Reference proteome</keyword>
<dbReference type="InterPro" id="IPR036188">
    <property type="entry name" value="FAD/NAD-bd_sf"/>
</dbReference>
<comment type="caution">
    <text evidence="7">The sequence shown here is derived from an EMBL/GenBank/DDBJ whole genome shotgun (WGS) entry which is preliminary data.</text>
</comment>
<evidence type="ECO:0000256" key="4">
    <source>
        <dbReference type="ARBA" id="ARBA00023002"/>
    </source>
</evidence>
<dbReference type="Pfam" id="PF07992">
    <property type="entry name" value="Pyr_redox_2"/>
    <property type="match status" value="1"/>
</dbReference>
<dbReference type="PANTHER" id="PTHR43557">
    <property type="entry name" value="APOPTOSIS-INDUCING FACTOR 1"/>
    <property type="match status" value="1"/>
</dbReference>
<keyword evidence="3" id="KW-0274">FAD</keyword>
<dbReference type="SUPFAM" id="SSF55424">
    <property type="entry name" value="FAD/NAD-linked reductases, dimerisation (C-terminal) domain"/>
    <property type="match status" value="1"/>
</dbReference>
<evidence type="ECO:0000256" key="1">
    <source>
        <dbReference type="ARBA" id="ARBA00001974"/>
    </source>
</evidence>
<dbReference type="EMBL" id="JAADZU010000013">
    <property type="protein sequence ID" value="NDK89123.1"/>
    <property type="molecule type" value="Genomic_DNA"/>
</dbReference>
<dbReference type="Gene3D" id="3.30.390.30">
    <property type="match status" value="1"/>
</dbReference>
<evidence type="ECO:0000259" key="5">
    <source>
        <dbReference type="Pfam" id="PF07992"/>
    </source>
</evidence>
<dbReference type="GO" id="GO:0016651">
    <property type="term" value="F:oxidoreductase activity, acting on NAD(P)H"/>
    <property type="evidence" value="ECO:0007669"/>
    <property type="project" value="TreeGrafter"/>
</dbReference>
<reference evidence="7 8" key="1">
    <citation type="submission" date="2020-01" db="EMBL/GenBank/DDBJ databases">
        <title>Investigation of new actinobacteria for the biodesulphurisation of diesel fuel.</title>
        <authorList>
            <person name="Athi Narayanan S.M."/>
        </authorList>
    </citation>
    <scope>NUCLEOTIDE SEQUENCE [LARGE SCALE GENOMIC DNA]</scope>
    <source>
        <strain evidence="7 8">213E</strain>
    </source>
</reference>
<dbReference type="InterPro" id="IPR016156">
    <property type="entry name" value="FAD/NAD-linked_Rdtase_dimer_sf"/>
</dbReference>
<evidence type="ECO:0000313" key="8">
    <source>
        <dbReference type="Proteomes" id="UP000466307"/>
    </source>
</evidence>
<protein>
    <submittedName>
        <fullName evidence="7">FAD-dependent oxidoreductase</fullName>
    </submittedName>
</protein>
<proteinExistence type="predicted"/>
<dbReference type="InterPro" id="IPR028202">
    <property type="entry name" value="Reductase_C"/>
</dbReference>
<dbReference type="Proteomes" id="UP000466307">
    <property type="component" value="Unassembled WGS sequence"/>
</dbReference>
<evidence type="ECO:0000259" key="6">
    <source>
        <dbReference type="Pfam" id="PF14759"/>
    </source>
</evidence>
<organism evidence="7 8">
    <name type="scientific">Gordonia desulfuricans</name>
    <dbReference type="NCBI Taxonomy" id="89051"/>
    <lineage>
        <taxon>Bacteria</taxon>
        <taxon>Bacillati</taxon>
        <taxon>Actinomycetota</taxon>
        <taxon>Actinomycetes</taxon>
        <taxon>Mycobacteriales</taxon>
        <taxon>Gordoniaceae</taxon>
        <taxon>Gordonia</taxon>
    </lineage>
</organism>
<evidence type="ECO:0000256" key="3">
    <source>
        <dbReference type="ARBA" id="ARBA00022827"/>
    </source>
</evidence>
<dbReference type="SUPFAM" id="SSF51905">
    <property type="entry name" value="FAD/NAD(P)-binding domain"/>
    <property type="match status" value="1"/>
</dbReference>
<name>A0A7K3LLT3_9ACTN</name>
<gene>
    <name evidence="7" type="ORF">GYA93_05935</name>
</gene>
<dbReference type="AlphaFoldDB" id="A0A7K3LLT3"/>
<dbReference type="Gene3D" id="3.50.50.60">
    <property type="entry name" value="FAD/NAD(P)-binding domain"/>
    <property type="match status" value="2"/>
</dbReference>
<dbReference type="RefSeq" id="WP_059039645.1">
    <property type="nucleotide sequence ID" value="NZ_JAADZU010000013.1"/>
</dbReference>
<dbReference type="GO" id="GO:0005737">
    <property type="term" value="C:cytoplasm"/>
    <property type="evidence" value="ECO:0007669"/>
    <property type="project" value="TreeGrafter"/>
</dbReference>
<dbReference type="PRINTS" id="PR00368">
    <property type="entry name" value="FADPNR"/>
</dbReference>
<evidence type="ECO:0000256" key="2">
    <source>
        <dbReference type="ARBA" id="ARBA00022630"/>
    </source>
</evidence>
<evidence type="ECO:0000313" key="7">
    <source>
        <dbReference type="EMBL" id="NDK89123.1"/>
    </source>
</evidence>
<dbReference type="InterPro" id="IPR050446">
    <property type="entry name" value="FAD-oxidoreductase/Apoptosis"/>
</dbReference>
<keyword evidence="4" id="KW-0560">Oxidoreductase</keyword>
<dbReference type="PANTHER" id="PTHR43557:SF2">
    <property type="entry name" value="RIESKE DOMAIN-CONTAINING PROTEIN-RELATED"/>
    <property type="match status" value="1"/>
</dbReference>
<dbReference type="PRINTS" id="PR00411">
    <property type="entry name" value="PNDRDTASEI"/>
</dbReference>
<feature type="domain" description="FAD/NAD(P)-binding" evidence="5">
    <location>
        <begin position="5"/>
        <end position="309"/>
    </location>
</feature>
<keyword evidence="2" id="KW-0285">Flavoprotein</keyword>
<feature type="domain" description="Reductase C-terminal" evidence="6">
    <location>
        <begin position="328"/>
        <end position="412"/>
    </location>
</feature>
<dbReference type="Pfam" id="PF14759">
    <property type="entry name" value="Reductase_C"/>
    <property type="match status" value="1"/>
</dbReference>
<accession>A0A7K3LLT3</accession>
<dbReference type="InterPro" id="IPR023753">
    <property type="entry name" value="FAD/NAD-binding_dom"/>
</dbReference>
<comment type="cofactor">
    <cofactor evidence="1">
        <name>FAD</name>
        <dbReference type="ChEBI" id="CHEBI:57692"/>
    </cofactor>
</comment>